<evidence type="ECO:0000313" key="2">
    <source>
        <dbReference type="Proteomes" id="UP000033651"/>
    </source>
</evidence>
<evidence type="ECO:0000313" key="1">
    <source>
        <dbReference type="EMBL" id="KJV30022.1"/>
    </source>
</evidence>
<dbReference type="EMBL" id="JZRB01000034">
    <property type="protein sequence ID" value="KJV30022.1"/>
    <property type="molecule type" value="Genomic_DNA"/>
</dbReference>
<dbReference type="PATRIC" id="fig|345309.4.peg.2655"/>
<name>A0A0F3KG82_9GAMM</name>
<accession>A0A0F3KG82</accession>
<sequence length="65" mass="7051">MKDDIDSGLPNQVHTVDAADEGGLQLWSLVLGVSVEAVRDAARVAGPDAEAVQREIVAHPERYRR</sequence>
<proteinExistence type="predicted"/>
<evidence type="ECO:0008006" key="3">
    <source>
        <dbReference type="Google" id="ProtNLM"/>
    </source>
</evidence>
<dbReference type="Proteomes" id="UP000033651">
    <property type="component" value="Unassembled WGS sequence"/>
</dbReference>
<organism evidence="1 2">
    <name type="scientific">Luteibacter yeojuensis</name>
    <dbReference type="NCBI Taxonomy" id="345309"/>
    <lineage>
        <taxon>Bacteria</taxon>
        <taxon>Pseudomonadati</taxon>
        <taxon>Pseudomonadota</taxon>
        <taxon>Gammaproteobacteria</taxon>
        <taxon>Lysobacterales</taxon>
        <taxon>Rhodanobacteraceae</taxon>
        <taxon>Luteibacter</taxon>
    </lineage>
</organism>
<comment type="caution">
    <text evidence="1">The sequence shown here is derived from an EMBL/GenBank/DDBJ whole genome shotgun (WGS) entry which is preliminary data.</text>
</comment>
<gene>
    <name evidence="1" type="ORF">VI08_15260</name>
</gene>
<keyword evidence="2" id="KW-1185">Reference proteome</keyword>
<protein>
    <recommendedName>
        <fullName evidence="3">DUF3606 domain-containing protein</fullName>
    </recommendedName>
</protein>
<dbReference type="AlphaFoldDB" id="A0A0F3KG82"/>
<reference evidence="1 2" key="1">
    <citation type="submission" date="2015-03" db="EMBL/GenBank/DDBJ databases">
        <title>Draft genome sequence of Luteibacter yeojuensis strain SU11.</title>
        <authorList>
            <person name="Sulaiman J."/>
            <person name="Priya K."/>
            <person name="Chan K.-G."/>
        </authorList>
    </citation>
    <scope>NUCLEOTIDE SEQUENCE [LARGE SCALE GENOMIC DNA]</scope>
    <source>
        <strain evidence="1 2">SU11</strain>
    </source>
</reference>